<protein>
    <submittedName>
        <fullName evidence="1">Uncharacterized protein</fullName>
    </submittedName>
</protein>
<gene>
    <name evidence="1" type="ORF">LCGC14_0951580</name>
</gene>
<evidence type="ECO:0000313" key="1">
    <source>
        <dbReference type="EMBL" id="KKN18849.1"/>
    </source>
</evidence>
<accession>A0A0F9NLT3</accession>
<comment type="caution">
    <text evidence="1">The sequence shown here is derived from an EMBL/GenBank/DDBJ whole genome shotgun (WGS) entry which is preliminary data.</text>
</comment>
<dbReference type="AlphaFoldDB" id="A0A0F9NLT3"/>
<proteinExistence type="predicted"/>
<organism evidence="1">
    <name type="scientific">marine sediment metagenome</name>
    <dbReference type="NCBI Taxonomy" id="412755"/>
    <lineage>
        <taxon>unclassified sequences</taxon>
        <taxon>metagenomes</taxon>
        <taxon>ecological metagenomes</taxon>
    </lineage>
</organism>
<dbReference type="EMBL" id="LAZR01003390">
    <property type="protein sequence ID" value="KKN18849.1"/>
    <property type="molecule type" value="Genomic_DNA"/>
</dbReference>
<reference evidence="1" key="1">
    <citation type="journal article" date="2015" name="Nature">
        <title>Complex archaea that bridge the gap between prokaryotes and eukaryotes.</title>
        <authorList>
            <person name="Spang A."/>
            <person name="Saw J.H."/>
            <person name="Jorgensen S.L."/>
            <person name="Zaremba-Niedzwiedzka K."/>
            <person name="Martijn J."/>
            <person name="Lind A.E."/>
            <person name="van Eijk R."/>
            <person name="Schleper C."/>
            <person name="Guy L."/>
            <person name="Ettema T.J."/>
        </authorList>
    </citation>
    <scope>NUCLEOTIDE SEQUENCE</scope>
</reference>
<name>A0A0F9NLT3_9ZZZZ</name>
<sequence>MVFMLYQWVATPCKSFLPDGFGWLRPAEAKSEGLNSGHLYSNLILTNVTQDTYVRVLGQLCPGTRPIVSGDTANCVRGHGQLCPGDIIKSLLVCLVFDPLGLGSIMIYALYDVIRHDFLLFRS</sequence>